<dbReference type="PROSITE" id="PS01124">
    <property type="entry name" value="HTH_ARAC_FAMILY_2"/>
    <property type="match status" value="1"/>
</dbReference>
<evidence type="ECO:0000313" key="5">
    <source>
        <dbReference type="EMBL" id="MYN24878.1"/>
    </source>
</evidence>
<dbReference type="InterPro" id="IPR009057">
    <property type="entry name" value="Homeodomain-like_sf"/>
</dbReference>
<proteinExistence type="predicted"/>
<comment type="caution">
    <text evidence="5">The sequence shown here is derived from an EMBL/GenBank/DDBJ whole genome shotgun (WGS) entry which is preliminary data.</text>
</comment>
<sequence>MDTTTQFWRDAALPYAESRRACISRACYKPHSHPTYSVGAIDQGQSLFSSEGGTPVILEPGTLVLVPAGHVHSCNPRPGLTWSYQMLYLSAAWLSEVRAEYDGRQEAVRLIRNPAMYAKFCALNALLFSKNDVQEKEAALVEFVGDCDAYQVTEMDDLVPAASASPQQLLPVFEILRAAPTTNFPLELLARSARMSRYQLIRAFRSATGLTPHAWQLNHRINLAKELIRAGESSACVAHTLGFADQAHFQRVFKAYAGITPGGFRA</sequence>
<evidence type="ECO:0000256" key="1">
    <source>
        <dbReference type="ARBA" id="ARBA00023015"/>
    </source>
</evidence>
<protein>
    <submittedName>
        <fullName evidence="5">Helix-turn-helix domain-containing protein</fullName>
    </submittedName>
</protein>
<evidence type="ECO:0000256" key="2">
    <source>
        <dbReference type="ARBA" id="ARBA00023125"/>
    </source>
</evidence>
<reference evidence="5 6" key="1">
    <citation type="submission" date="2019-12" db="EMBL/GenBank/DDBJ databases">
        <title>Novel species isolated from a subtropical stream in China.</title>
        <authorList>
            <person name="Lu H."/>
        </authorList>
    </citation>
    <scope>NUCLEOTIDE SEQUENCE [LARGE SCALE GENOMIC DNA]</scope>
    <source>
        <strain evidence="5 6">CY42W</strain>
    </source>
</reference>
<gene>
    <name evidence="5" type="ORF">GTP69_00485</name>
</gene>
<dbReference type="InterPro" id="IPR014710">
    <property type="entry name" value="RmlC-like_jellyroll"/>
</dbReference>
<dbReference type="Gene3D" id="2.60.120.10">
    <property type="entry name" value="Jelly Rolls"/>
    <property type="match status" value="1"/>
</dbReference>
<evidence type="ECO:0000313" key="6">
    <source>
        <dbReference type="Proteomes" id="UP000642144"/>
    </source>
</evidence>
<dbReference type="PANTHER" id="PTHR46796:SF2">
    <property type="entry name" value="TRANSCRIPTIONAL REGULATORY PROTEIN"/>
    <property type="match status" value="1"/>
</dbReference>
<dbReference type="SUPFAM" id="SSF51215">
    <property type="entry name" value="Regulatory protein AraC"/>
    <property type="match status" value="1"/>
</dbReference>
<dbReference type="EMBL" id="WWCT01000001">
    <property type="protein sequence ID" value="MYN24878.1"/>
    <property type="molecule type" value="Genomic_DNA"/>
</dbReference>
<dbReference type="Pfam" id="PF02311">
    <property type="entry name" value="AraC_binding"/>
    <property type="match status" value="1"/>
</dbReference>
<accession>A0ABW9VTD9</accession>
<dbReference type="RefSeq" id="WP_161053033.1">
    <property type="nucleotide sequence ID" value="NZ_WWCT01000001.1"/>
</dbReference>
<dbReference type="InterPro" id="IPR037923">
    <property type="entry name" value="HTH-like"/>
</dbReference>
<dbReference type="InterPro" id="IPR050204">
    <property type="entry name" value="AraC_XylS_family_regulators"/>
</dbReference>
<keyword evidence="3" id="KW-0804">Transcription</keyword>
<organism evidence="5 6">
    <name type="scientific">Duganella levis</name>
    <dbReference type="NCBI Taxonomy" id="2692169"/>
    <lineage>
        <taxon>Bacteria</taxon>
        <taxon>Pseudomonadati</taxon>
        <taxon>Pseudomonadota</taxon>
        <taxon>Betaproteobacteria</taxon>
        <taxon>Burkholderiales</taxon>
        <taxon>Oxalobacteraceae</taxon>
        <taxon>Telluria group</taxon>
        <taxon>Duganella</taxon>
    </lineage>
</organism>
<dbReference type="Proteomes" id="UP000642144">
    <property type="component" value="Unassembled WGS sequence"/>
</dbReference>
<evidence type="ECO:0000256" key="3">
    <source>
        <dbReference type="ARBA" id="ARBA00023163"/>
    </source>
</evidence>
<dbReference type="InterPro" id="IPR018060">
    <property type="entry name" value="HTH_AraC"/>
</dbReference>
<feature type="domain" description="HTH araC/xylS-type" evidence="4">
    <location>
        <begin position="170"/>
        <end position="266"/>
    </location>
</feature>
<dbReference type="Gene3D" id="1.10.10.60">
    <property type="entry name" value="Homeodomain-like"/>
    <property type="match status" value="2"/>
</dbReference>
<dbReference type="PANTHER" id="PTHR46796">
    <property type="entry name" value="HTH-TYPE TRANSCRIPTIONAL ACTIVATOR RHAS-RELATED"/>
    <property type="match status" value="1"/>
</dbReference>
<evidence type="ECO:0000259" key="4">
    <source>
        <dbReference type="PROSITE" id="PS01124"/>
    </source>
</evidence>
<dbReference type="SUPFAM" id="SSF46689">
    <property type="entry name" value="Homeodomain-like"/>
    <property type="match status" value="2"/>
</dbReference>
<dbReference type="InterPro" id="IPR003313">
    <property type="entry name" value="AraC-bd"/>
</dbReference>
<dbReference type="SMART" id="SM00342">
    <property type="entry name" value="HTH_ARAC"/>
    <property type="match status" value="1"/>
</dbReference>
<name>A0ABW9VTD9_9BURK</name>
<keyword evidence="1" id="KW-0805">Transcription regulation</keyword>
<keyword evidence="2" id="KW-0238">DNA-binding</keyword>
<keyword evidence="6" id="KW-1185">Reference proteome</keyword>
<dbReference type="Pfam" id="PF12833">
    <property type="entry name" value="HTH_18"/>
    <property type="match status" value="1"/>
</dbReference>